<dbReference type="Pfam" id="PF00871">
    <property type="entry name" value="Acetate_kinase"/>
    <property type="match status" value="1"/>
</dbReference>
<dbReference type="EC" id="2.7.2.1" evidence="7"/>
<dbReference type="GO" id="GO:0005524">
    <property type="term" value="F:ATP binding"/>
    <property type="evidence" value="ECO:0007669"/>
    <property type="project" value="UniProtKB-KW"/>
</dbReference>
<feature type="site" description="Transition state stabilizer" evidence="7">
    <location>
        <position position="180"/>
    </location>
</feature>
<keyword evidence="5 7" id="KW-0418">Kinase</keyword>
<feature type="binding site" evidence="7">
    <location>
        <position position="384"/>
    </location>
    <ligand>
        <name>Mg(2+)</name>
        <dbReference type="ChEBI" id="CHEBI:18420"/>
    </ligand>
</feature>
<keyword evidence="7" id="KW-0460">Magnesium</keyword>
<keyword evidence="2 7" id="KW-0963">Cytoplasm</keyword>
<dbReference type="CDD" id="cd24010">
    <property type="entry name" value="ASKHA_NBD_AcK_PK"/>
    <property type="match status" value="1"/>
</dbReference>
<dbReference type="PANTHER" id="PTHR21060">
    <property type="entry name" value="ACETATE KINASE"/>
    <property type="match status" value="1"/>
</dbReference>
<comment type="subcellular location">
    <subcellularLocation>
        <location evidence="7">Cytoplasm</location>
    </subcellularLocation>
</comment>
<feature type="binding site" evidence="7">
    <location>
        <begin position="208"/>
        <end position="212"/>
    </location>
    <ligand>
        <name>ATP</name>
        <dbReference type="ChEBI" id="CHEBI:30616"/>
    </ligand>
</feature>
<protein>
    <recommendedName>
        <fullName evidence="7">Acetate kinase</fullName>
        <ecNumber evidence="7">2.7.2.1</ecNumber>
    </recommendedName>
    <alternativeName>
        <fullName evidence="7">Acetokinase</fullName>
    </alternativeName>
</protein>
<evidence type="ECO:0000256" key="8">
    <source>
        <dbReference type="RuleBase" id="RU003835"/>
    </source>
</evidence>
<dbReference type="SUPFAM" id="SSF53067">
    <property type="entry name" value="Actin-like ATPase domain"/>
    <property type="match status" value="2"/>
</dbReference>
<dbReference type="PIRSF" id="PIRSF000722">
    <property type="entry name" value="Acetate_prop_kin"/>
    <property type="match status" value="1"/>
</dbReference>
<evidence type="ECO:0000256" key="1">
    <source>
        <dbReference type="ARBA" id="ARBA00008748"/>
    </source>
</evidence>
<feature type="binding site" evidence="7">
    <location>
        <position position="14"/>
    </location>
    <ligand>
        <name>ATP</name>
        <dbReference type="ChEBI" id="CHEBI:30616"/>
    </ligand>
</feature>
<comment type="subunit">
    <text evidence="7">Homodimer.</text>
</comment>
<name>A0A8A7KIY3_9FIRM</name>
<feature type="site" description="Transition state stabilizer" evidence="7">
    <location>
        <position position="241"/>
    </location>
</feature>
<dbReference type="InterPro" id="IPR023865">
    <property type="entry name" value="Aliphatic_acid_kinase_CS"/>
</dbReference>
<evidence type="ECO:0000256" key="5">
    <source>
        <dbReference type="ARBA" id="ARBA00022777"/>
    </source>
</evidence>
<dbReference type="PROSITE" id="PS01076">
    <property type="entry name" value="ACETATE_KINASE_2"/>
    <property type="match status" value="1"/>
</dbReference>
<comment type="function">
    <text evidence="7">Catalyzes the formation of acetyl phosphate from acetate and ATP. Can also catalyze the reverse reaction.</text>
</comment>
<comment type="cofactor">
    <cofactor evidence="7">
        <name>Mg(2+)</name>
        <dbReference type="ChEBI" id="CHEBI:18420"/>
    </cofactor>
    <cofactor evidence="7">
        <name>Mn(2+)</name>
        <dbReference type="ChEBI" id="CHEBI:29035"/>
    </cofactor>
    <text evidence="7">Mg(2+). Can also accept Mn(2+).</text>
</comment>
<dbReference type="InterPro" id="IPR043129">
    <property type="entry name" value="ATPase_NBD"/>
</dbReference>
<reference evidence="9" key="1">
    <citation type="submission" date="2019-12" db="EMBL/GenBank/DDBJ databases">
        <authorList>
            <person name="zhang j."/>
            <person name="sun C.M."/>
        </authorList>
    </citation>
    <scope>NUCLEOTIDE SEQUENCE</scope>
    <source>
        <strain evidence="9">NS-1</strain>
    </source>
</reference>
<dbReference type="Proteomes" id="UP000665020">
    <property type="component" value="Chromosome"/>
</dbReference>
<dbReference type="PANTHER" id="PTHR21060:SF15">
    <property type="entry name" value="ACETATE KINASE-RELATED"/>
    <property type="match status" value="1"/>
</dbReference>
<dbReference type="HAMAP" id="MF_00020">
    <property type="entry name" value="Acetate_kinase"/>
    <property type="match status" value="1"/>
</dbReference>
<evidence type="ECO:0000256" key="6">
    <source>
        <dbReference type="ARBA" id="ARBA00022840"/>
    </source>
</evidence>
<dbReference type="RefSeq" id="WP_269059889.1">
    <property type="nucleotide sequence ID" value="NZ_CP046640.1"/>
</dbReference>
<keyword evidence="3 7" id="KW-0808">Transferase</keyword>
<dbReference type="GO" id="GO:0006083">
    <property type="term" value="P:acetate metabolic process"/>
    <property type="evidence" value="ECO:0007669"/>
    <property type="project" value="TreeGrafter"/>
</dbReference>
<evidence type="ECO:0000256" key="4">
    <source>
        <dbReference type="ARBA" id="ARBA00022741"/>
    </source>
</evidence>
<dbReference type="AlphaFoldDB" id="A0A8A7KIY3"/>
<dbReference type="PRINTS" id="PR00471">
    <property type="entry name" value="ACETATEKNASE"/>
</dbReference>
<evidence type="ECO:0000313" key="9">
    <source>
        <dbReference type="EMBL" id="QTL98797.1"/>
    </source>
</evidence>
<comment type="catalytic activity">
    <reaction evidence="7">
        <text>acetate + ATP = acetyl phosphate + ADP</text>
        <dbReference type="Rhea" id="RHEA:11352"/>
        <dbReference type="ChEBI" id="CHEBI:22191"/>
        <dbReference type="ChEBI" id="CHEBI:30089"/>
        <dbReference type="ChEBI" id="CHEBI:30616"/>
        <dbReference type="ChEBI" id="CHEBI:456216"/>
        <dbReference type="EC" id="2.7.2.1"/>
    </reaction>
</comment>
<proteinExistence type="inferred from homology"/>
<dbReference type="EMBL" id="CP046640">
    <property type="protein sequence ID" value="QTL98797.1"/>
    <property type="molecule type" value="Genomic_DNA"/>
</dbReference>
<feature type="active site" description="Proton donor/acceptor" evidence="7">
    <location>
        <position position="148"/>
    </location>
</feature>
<dbReference type="KEGG" id="ifn:GM661_12900"/>
<evidence type="ECO:0000256" key="2">
    <source>
        <dbReference type="ARBA" id="ARBA00022490"/>
    </source>
</evidence>
<dbReference type="InterPro" id="IPR000890">
    <property type="entry name" value="Aliphatic_acid_kin_short-chain"/>
</dbReference>
<feature type="binding site" evidence="7">
    <location>
        <begin position="283"/>
        <end position="285"/>
    </location>
    <ligand>
        <name>ATP</name>
        <dbReference type="ChEBI" id="CHEBI:30616"/>
    </ligand>
</feature>
<sequence>MKVLVLNCGSSSLKYQLIEMQGETVLAKGLVEKIGEGISILKYELQTGKELAIEEKIADHSQAIEMVLEILQDKSHGVIKNMDEINVVGHRVVHGGEKFSGSVLINNEVCKALEENIKLAPLHNPANLIGIKVSQRLMPDTPDVGVFDTAFHQSMSEESFLYAVPYAWYQENGVRRYGFHGTSHKYVSEKAAELINRDYNQLRIISCHLGNGASIAAINQGQVIDTSMGFTPLEGVAMGTRSGDLDPGIIPYIMKERNLTIEDIDSILNKESGVLGISSISNDFRDLSEAAKSGNKRAELALEIFCRRVKKYIGSYAALMGGIDVIIFTAGIGENAINVREKILSNMDYFGIELSSEKNNLRGQEAEISAANSRVKVYVIPTNEELVIAREAKKIIKNKIRKVIEDVLNS</sequence>
<feature type="binding site" evidence="7">
    <location>
        <begin position="331"/>
        <end position="335"/>
    </location>
    <ligand>
        <name>ATP</name>
        <dbReference type="ChEBI" id="CHEBI:30616"/>
    </ligand>
</feature>
<organism evidence="9 10">
    <name type="scientific">Iocasia fonsfrigidae</name>
    <dbReference type="NCBI Taxonomy" id="2682810"/>
    <lineage>
        <taxon>Bacteria</taxon>
        <taxon>Bacillati</taxon>
        <taxon>Bacillota</taxon>
        <taxon>Clostridia</taxon>
        <taxon>Halanaerobiales</taxon>
        <taxon>Halanaerobiaceae</taxon>
        <taxon>Iocasia</taxon>
    </lineage>
</organism>
<dbReference type="InterPro" id="IPR004372">
    <property type="entry name" value="Ac/propionate_kinase"/>
</dbReference>
<dbReference type="GO" id="GO:0005737">
    <property type="term" value="C:cytoplasm"/>
    <property type="evidence" value="ECO:0007669"/>
    <property type="project" value="UniProtKB-SubCell"/>
</dbReference>
<comment type="pathway">
    <text evidence="7">Metabolic intermediate biosynthesis; acetyl-CoA biosynthesis; acetyl-CoA from acetate: step 1/2.</text>
</comment>
<dbReference type="GO" id="GO:0008776">
    <property type="term" value="F:acetate kinase activity"/>
    <property type="evidence" value="ECO:0007669"/>
    <property type="project" value="UniProtKB-UniRule"/>
</dbReference>
<feature type="binding site" evidence="7">
    <location>
        <position position="91"/>
    </location>
    <ligand>
        <name>substrate</name>
    </ligand>
</feature>
<dbReference type="GO" id="GO:0000287">
    <property type="term" value="F:magnesium ion binding"/>
    <property type="evidence" value="ECO:0007669"/>
    <property type="project" value="UniProtKB-UniRule"/>
</dbReference>
<comment type="similarity">
    <text evidence="1 7 8">Belongs to the acetokinase family.</text>
</comment>
<dbReference type="PROSITE" id="PS01075">
    <property type="entry name" value="ACETATE_KINASE_1"/>
    <property type="match status" value="1"/>
</dbReference>
<keyword evidence="10" id="KW-1185">Reference proteome</keyword>
<evidence type="ECO:0000313" key="10">
    <source>
        <dbReference type="Proteomes" id="UP000665020"/>
    </source>
</evidence>
<evidence type="ECO:0000256" key="3">
    <source>
        <dbReference type="ARBA" id="ARBA00022679"/>
    </source>
</evidence>
<dbReference type="Gene3D" id="3.30.420.40">
    <property type="match status" value="2"/>
</dbReference>
<gene>
    <name evidence="7" type="primary">ackA</name>
    <name evidence="9" type="ORF">GM661_12900</name>
</gene>
<evidence type="ECO:0000256" key="7">
    <source>
        <dbReference type="HAMAP-Rule" id="MF_00020"/>
    </source>
</evidence>
<keyword evidence="4 7" id="KW-0547">Nucleotide-binding</keyword>
<keyword evidence="6 7" id="KW-0067">ATP-binding</keyword>
<dbReference type="GO" id="GO:0006085">
    <property type="term" value="P:acetyl-CoA biosynthetic process"/>
    <property type="evidence" value="ECO:0007669"/>
    <property type="project" value="UniProtKB-UniRule"/>
</dbReference>
<dbReference type="UniPathway" id="UPA00340">
    <property type="reaction ID" value="UER00458"/>
</dbReference>
<keyword evidence="7" id="KW-0479">Metal-binding</keyword>
<feature type="binding site" evidence="7">
    <location>
        <position position="7"/>
    </location>
    <ligand>
        <name>Mg(2+)</name>
        <dbReference type="ChEBI" id="CHEBI:18420"/>
    </ligand>
</feature>
<accession>A0A8A7KIY3</accession>
<dbReference type="NCBIfam" id="TIGR00016">
    <property type="entry name" value="ackA"/>
    <property type="match status" value="1"/>
</dbReference>